<keyword evidence="4 9" id="KW-0762">Sugar transport</keyword>
<dbReference type="GO" id="GO:0012505">
    <property type="term" value="C:endomembrane system"/>
    <property type="evidence" value="ECO:0007669"/>
    <property type="project" value="UniProtKB-SubCell"/>
</dbReference>
<evidence type="ECO:0000256" key="4">
    <source>
        <dbReference type="ARBA" id="ARBA00022597"/>
    </source>
</evidence>
<dbReference type="RefSeq" id="XP_031374687.1">
    <property type="nucleotide sequence ID" value="XM_031518827.1"/>
</dbReference>
<dbReference type="Proteomes" id="UP000515151">
    <property type="component" value="Chromosome 8"/>
</dbReference>
<evidence type="ECO:0000313" key="12">
    <source>
        <dbReference type="RefSeq" id="XP_031374687.1"/>
    </source>
</evidence>
<dbReference type="SMR" id="A0A6P8BUU4"/>
<evidence type="ECO:0000256" key="9">
    <source>
        <dbReference type="RuleBase" id="RU910715"/>
    </source>
</evidence>
<keyword evidence="5 9" id="KW-0812">Transmembrane</keyword>
<keyword evidence="8 9" id="KW-0472">Membrane</keyword>
<keyword evidence="3 9" id="KW-0813">Transport</keyword>
<sequence length="259" mass="28899">MVTVRFVTGIIGNATTLILYLSPMITVRRIFKSKSTEQFSSFPYAMTMLEGLLYTWYSLPFVSPNNLLITTITSTGVAIEFIYLLIFLVYAPKKEKLKIVGLLAFVLTVIATVALVSLLALHGKPRMHMCGIVTTIFTIVMYASPLSVARMVIKTKSVEYMPFWLSLFTFICGILWFLFGLLGADPYVYVPNGLGGLLGMMQLILYAIYRDKKAEPKKAVDDGFIEKVEPKKAADDGSVVEMNSVDLEKANPKKHQDPI</sequence>
<accession>A0A6P8BUU4</accession>
<organism evidence="11 12">
    <name type="scientific">Punica granatum</name>
    <name type="common">Pomegranate</name>
    <dbReference type="NCBI Taxonomy" id="22663"/>
    <lineage>
        <taxon>Eukaryota</taxon>
        <taxon>Viridiplantae</taxon>
        <taxon>Streptophyta</taxon>
        <taxon>Embryophyta</taxon>
        <taxon>Tracheophyta</taxon>
        <taxon>Spermatophyta</taxon>
        <taxon>Magnoliopsida</taxon>
        <taxon>eudicotyledons</taxon>
        <taxon>Gunneridae</taxon>
        <taxon>Pentapetalae</taxon>
        <taxon>rosids</taxon>
        <taxon>malvids</taxon>
        <taxon>Myrtales</taxon>
        <taxon>Lythraceae</taxon>
        <taxon>Punica</taxon>
    </lineage>
</organism>
<feature type="transmembrane region" description="Helical" evidence="9">
    <location>
        <begin position="188"/>
        <end position="209"/>
    </location>
</feature>
<reference evidence="12" key="2">
    <citation type="submission" date="2025-08" db="UniProtKB">
        <authorList>
            <consortium name="RefSeq"/>
        </authorList>
    </citation>
    <scope>IDENTIFICATION</scope>
    <source>
        <tissue evidence="12">Leaf</tissue>
    </source>
</reference>
<dbReference type="Gene3D" id="1.20.1280.290">
    <property type="match status" value="2"/>
</dbReference>
<keyword evidence="6" id="KW-0677">Repeat</keyword>
<protein>
    <recommendedName>
        <fullName evidence="9">Bidirectional sugar transporter SWEET</fullName>
    </recommendedName>
</protein>
<feature type="transmembrane region" description="Helical" evidence="9">
    <location>
        <begin position="126"/>
        <end position="149"/>
    </location>
</feature>
<dbReference type="PANTHER" id="PTHR10791">
    <property type="entry name" value="RAG1-ACTIVATING PROTEIN 1"/>
    <property type="match status" value="1"/>
</dbReference>
<proteinExistence type="inferred from homology"/>
<dbReference type="FunFam" id="1.20.1280.290:FF:000002">
    <property type="entry name" value="Bidirectional sugar transporter SWEET"/>
    <property type="match status" value="1"/>
</dbReference>
<dbReference type="OrthoDB" id="409725at2759"/>
<comment type="subcellular location">
    <subcellularLocation>
        <location evidence="9">Cell membrane</location>
        <topology evidence="9">Multi-pass membrane protein</topology>
    </subcellularLocation>
    <subcellularLocation>
        <location evidence="1">Endomembrane system</location>
        <topology evidence="1">Multi-pass membrane protein</topology>
    </subcellularLocation>
</comment>
<evidence type="ECO:0000313" key="11">
    <source>
        <dbReference type="Proteomes" id="UP000515151"/>
    </source>
</evidence>
<name>A0A6P8BUU4_PUNGR</name>
<dbReference type="PANTHER" id="PTHR10791:SF44">
    <property type="entry name" value="BIDIRECTIONAL SUGAR TRANSPORTER SWEET1"/>
    <property type="match status" value="1"/>
</dbReference>
<keyword evidence="7 9" id="KW-1133">Transmembrane helix</keyword>
<dbReference type="InterPro" id="IPR004316">
    <property type="entry name" value="SWEET_rpt"/>
</dbReference>
<evidence type="ECO:0000256" key="2">
    <source>
        <dbReference type="ARBA" id="ARBA00007809"/>
    </source>
</evidence>
<dbReference type="GeneID" id="116189251"/>
<dbReference type="InterPro" id="IPR047664">
    <property type="entry name" value="SWEET"/>
</dbReference>
<evidence type="ECO:0000256" key="8">
    <source>
        <dbReference type="ARBA" id="ARBA00023136"/>
    </source>
</evidence>
<reference evidence="11" key="1">
    <citation type="journal article" date="2020" name="Plant Biotechnol. J.">
        <title>The pomegranate (Punica granatum L.) draft genome dissects genetic divergence between soft- and hard-seeded cultivars.</title>
        <authorList>
            <person name="Luo X."/>
            <person name="Li H."/>
            <person name="Wu Z."/>
            <person name="Yao W."/>
            <person name="Zhao P."/>
            <person name="Cao D."/>
            <person name="Yu H."/>
            <person name="Li K."/>
            <person name="Poudel K."/>
            <person name="Zhao D."/>
            <person name="Zhang F."/>
            <person name="Xia X."/>
            <person name="Chen L."/>
            <person name="Wang Q."/>
            <person name="Jing D."/>
            <person name="Cao S."/>
        </authorList>
    </citation>
    <scope>NUCLEOTIDE SEQUENCE [LARGE SCALE GENOMIC DNA]</scope>
    <source>
        <strain evidence="11">cv. Tunisia</strain>
    </source>
</reference>
<dbReference type="FunFam" id="1.20.1280.290:FF:000001">
    <property type="entry name" value="Bidirectional sugar transporter SWEET"/>
    <property type="match status" value="1"/>
</dbReference>
<dbReference type="Pfam" id="PF03083">
    <property type="entry name" value="MtN3_slv"/>
    <property type="match status" value="2"/>
</dbReference>
<feature type="transmembrane region" description="Helical" evidence="9">
    <location>
        <begin position="6"/>
        <end position="27"/>
    </location>
</feature>
<evidence type="ECO:0000256" key="1">
    <source>
        <dbReference type="ARBA" id="ARBA00004127"/>
    </source>
</evidence>
<dbReference type="AlphaFoldDB" id="A0A6P8BUU4"/>
<keyword evidence="11" id="KW-1185">Reference proteome</keyword>
<gene>
    <name evidence="12" type="primary">LOC116189251</name>
</gene>
<feature type="region of interest" description="Disordered" evidence="10">
    <location>
        <begin position="231"/>
        <end position="259"/>
    </location>
</feature>
<dbReference type="GO" id="GO:0005886">
    <property type="term" value="C:plasma membrane"/>
    <property type="evidence" value="ECO:0007669"/>
    <property type="project" value="UniProtKB-SubCell"/>
</dbReference>
<dbReference type="GO" id="GO:0051119">
    <property type="term" value="F:sugar transmembrane transporter activity"/>
    <property type="evidence" value="ECO:0007669"/>
    <property type="project" value="InterPro"/>
</dbReference>
<evidence type="ECO:0000256" key="3">
    <source>
        <dbReference type="ARBA" id="ARBA00022448"/>
    </source>
</evidence>
<evidence type="ECO:0000256" key="7">
    <source>
        <dbReference type="ARBA" id="ARBA00022989"/>
    </source>
</evidence>
<evidence type="ECO:0000256" key="10">
    <source>
        <dbReference type="SAM" id="MobiDB-lite"/>
    </source>
</evidence>
<evidence type="ECO:0000256" key="5">
    <source>
        <dbReference type="ARBA" id="ARBA00022692"/>
    </source>
</evidence>
<evidence type="ECO:0000256" key="6">
    <source>
        <dbReference type="ARBA" id="ARBA00022737"/>
    </source>
</evidence>
<feature type="compositionally biased region" description="Basic and acidic residues" evidence="10">
    <location>
        <begin position="246"/>
        <end position="259"/>
    </location>
</feature>
<comment type="function">
    <text evidence="9">Mediates both low-affinity uptake and efflux of sugar across the membrane.</text>
</comment>
<feature type="transmembrane region" description="Helical" evidence="9">
    <location>
        <begin position="161"/>
        <end position="182"/>
    </location>
</feature>
<feature type="transmembrane region" description="Helical" evidence="9">
    <location>
        <begin position="69"/>
        <end position="90"/>
    </location>
</feature>
<feature type="transmembrane region" description="Helical" evidence="9">
    <location>
        <begin position="39"/>
        <end position="57"/>
    </location>
</feature>
<dbReference type="GO" id="GO:0051260">
    <property type="term" value="P:protein homooligomerization"/>
    <property type="evidence" value="ECO:0007669"/>
    <property type="project" value="UniProtKB-ARBA"/>
</dbReference>
<comment type="similarity">
    <text evidence="2 9">Belongs to the SWEET sugar transporter family.</text>
</comment>
<feature type="transmembrane region" description="Helical" evidence="9">
    <location>
        <begin position="102"/>
        <end position="120"/>
    </location>
</feature>